<feature type="compositionally biased region" description="Basic and acidic residues" evidence="1">
    <location>
        <begin position="58"/>
        <end position="77"/>
    </location>
</feature>
<dbReference type="AlphaFoldDB" id="A0A0F7ZPY9"/>
<dbReference type="EMBL" id="KQ030512">
    <property type="protein sequence ID" value="KJZ76330.1"/>
    <property type="molecule type" value="Genomic_DNA"/>
</dbReference>
<name>A0A0F7ZPY9_9HYPO</name>
<proteinExistence type="predicted"/>
<reference evidence="2 3" key="1">
    <citation type="journal article" date="2014" name="Genome Biol. Evol.">
        <title>Comparative genomics and transcriptomics analyses reveal divergent lifestyle features of nematode endoparasitic fungus Hirsutella minnesotensis.</title>
        <authorList>
            <person name="Lai Y."/>
            <person name="Liu K."/>
            <person name="Zhang X."/>
            <person name="Zhang X."/>
            <person name="Li K."/>
            <person name="Wang N."/>
            <person name="Shu C."/>
            <person name="Wu Y."/>
            <person name="Wang C."/>
            <person name="Bushley K.E."/>
            <person name="Xiang M."/>
            <person name="Liu X."/>
        </authorList>
    </citation>
    <scope>NUCLEOTIDE SEQUENCE [LARGE SCALE GENOMIC DNA]</scope>
    <source>
        <strain evidence="2 3">3608</strain>
    </source>
</reference>
<evidence type="ECO:0000313" key="2">
    <source>
        <dbReference type="EMBL" id="KJZ76330.1"/>
    </source>
</evidence>
<organism evidence="2 3">
    <name type="scientific">Hirsutella minnesotensis 3608</name>
    <dbReference type="NCBI Taxonomy" id="1043627"/>
    <lineage>
        <taxon>Eukaryota</taxon>
        <taxon>Fungi</taxon>
        <taxon>Dikarya</taxon>
        <taxon>Ascomycota</taxon>
        <taxon>Pezizomycotina</taxon>
        <taxon>Sordariomycetes</taxon>
        <taxon>Hypocreomycetidae</taxon>
        <taxon>Hypocreales</taxon>
        <taxon>Ophiocordycipitaceae</taxon>
        <taxon>Hirsutella</taxon>
    </lineage>
</organism>
<accession>A0A0F7ZPY9</accession>
<feature type="region of interest" description="Disordered" evidence="1">
    <location>
        <begin position="1"/>
        <end position="77"/>
    </location>
</feature>
<sequence>MGSQGIEGAGSAERDSQTAALLAPTAPIQRGPVGDEGREGGEAPGEGVVAPLEPGAAEDERREQRAAQERRRGEVQGVEERFVVGDEVQRVKLHLFGIHRKPSAGGNRGV</sequence>
<protein>
    <submittedName>
        <fullName evidence="2">Uncharacterized protein</fullName>
    </submittedName>
</protein>
<keyword evidence="3" id="KW-1185">Reference proteome</keyword>
<dbReference type="Proteomes" id="UP000054481">
    <property type="component" value="Unassembled WGS sequence"/>
</dbReference>
<gene>
    <name evidence="2" type="ORF">HIM_04412</name>
</gene>
<evidence type="ECO:0000313" key="3">
    <source>
        <dbReference type="Proteomes" id="UP000054481"/>
    </source>
</evidence>
<evidence type="ECO:0000256" key="1">
    <source>
        <dbReference type="SAM" id="MobiDB-lite"/>
    </source>
</evidence>